<name>A0A089WY78_9PSED</name>
<sequence>MNKSMQATVSAEQARRNQRLTRAQRSAGRAVDAPSIGNDLLADQSDNTVKSAVLRDDDKALVIHIPGWSFAPPGMTDELTIFHTPASGVQEVLFTNTYDRDDAGSFPLAYTVDKDSIKSWGEGAHAFHYTVVTYNGSENDSLHLRLIFDRIAPYGANSPPRNFPVKFPDVADVTDANKNAVTVVLPDYPDKAAGDQVAWYWLESLPEDLTGLTPAGVTAVGTLPQNLAVPASVIDSGGDGGLTAFYVLIDKAGNSSLPSLPTAVGVALGALPANLQDPQVPLASDGLIDQADAWAGVTVEIPAFDHWKSTDQIQVTWGSHVLEWREIGSNAKFPLVFDLAPSLLWEQYGTASTGNVTTTVHYKVRRGTVAQGTKTIDIEVNLERLGPVGPNPDPEWPDPVNPRLALAEVYGKSTPTLKNELTDADENEPATLKVTVDAALKEGDTLSFHWADTPVSEADYVVKSGDLGNEIEREIPWSYIAVGNGNFKVHYTVARAGNPNSVHSPSTDVTVDANVLRPEAAEFLGANTSAPVGWLTCRALYADPVGPGDPAIRVQVPDLTEYGVAAGADLTMEWSAVHGFAGETAIPNASFSDSIKLDATTVKGFVWRVPYTDHVLPIYSFHPTDHDGRGRVTYRFDLNGKTIVSKQLEAIVSMHDASGSCPLRP</sequence>
<evidence type="ECO:0000313" key="3">
    <source>
        <dbReference type="Proteomes" id="UP000029493"/>
    </source>
</evidence>
<evidence type="ECO:0000256" key="1">
    <source>
        <dbReference type="SAM" id="MobiDB-lite"/>
    </source>
</evidence>
<reference evidence="2 3" key="1">
    <citation type="submission" date="2014-09" db="EMBL/GenBank/DDBJ databases">
        <authorList>
            <person name="Chan K.-G."/>
        </authorList>
    </citation>
    <scope>NUCLEOTIDE SEQUENCE [LARGE SCALE GENOMIC DNA]</scope>
    <source>
        <strain evidence="2 3">ND07</strain>
    </source>
</reference>
<organism evidence="2 3">
    <name type="scientific">Pseudomonas cremoricolorata</name>
    <dbReference type="NCBI Taxonomy" id="157783"/>
    <lineage>
        <taxon>Bacteria</taxon>
        <taxon>Pseudomonadati</taxon>
        <taxon>Pseudomonadota</taxon>
        <taxon>Gammaproteobacteria</taxon>
        <taxon>Pseudomonadales</taxon>
        <taxon>Pseudomonadaceae</taxon>
        <taxon>Pseudomonas</taxon>
    </lineage>
</organism>
<dbReference type="KEGG" id="psw:LK03_21070"/>
<accession>A0A089WY78</accession>
<proteinExistence type="predicted"/>
<dbReference type="EMBL" id="CP009455">
    <property type="protein sequence ID" value="AIR91597.1"/>
    <property type="molecule type" value="Genomic_DNA"/>
</dbReference>
<dbReference type="Proteomes" id="UP000029493">
    <property type="component" value="Chromosome"/>
</dbReference>
<gene>
    <name evidence="2" type="ORF">LK03_21070</name>
</gene>
<feature type="compositionally biased region" description="Polar residues" evidence="1">
    <location>
        <begin position="1"/>
        <end position="11"/>
    </location>
</feature>
<dbReference type="OrthoDB" id="6891193at2"/>
<evidence type="ECO:0000313" key="2">
    <source>
        <dbReference type="EMBL" id="AIR91597.1"/>
    </source>
</evidence>
<keyword evidence="3" id="KW-1185">Reference proteome</keyword>
<feature type="region of interest" description="Disordered" evidence="1">
    <location>
        <begin position="1"/>
        <end position="42"/>
    </location>
</feature>
<protein>
    <submittedName>
        <fullName evidence="2">Uncharacterized protein</fullName>
    </submittedName>
</protein>
<dbReference type="AlphaFoldDB" id="A0A089WY78"/>
<dbReference type="RefSeq" id="WP_038414391.1">
    <property type="nucleotide sequence ID" value="NZ_CP009455.1"/>
</dbReference>